<feature type="transmembrane region" description="Helical" evidence="6">
    <location>
        <begin position="235"/>
        <end position="257"/>
    </location>
</feature>
<reference evidence="7" key="1">
    <citation type="journal article" date="2014" name="Int. J. Syst. Evol. Microbiol.">
        <title>Complete genome sequence of Corynebacterium casei LMG S-19264T (=DSM 44701T), isolated from a smear-ripened cheese.</title>
        <authorList>
            <consortium name="US DOE Joint Genome Institute (JGI-PGF)"/>
            <person name="Walter F."/>
            <person name="Albersmeier A."/>
            <person name="Kalinowski J."/>
            <person name="Ruckert C."/>
        </authorList>
    </citation>
    <scope>NUCLEOTIDE SEQUENCE</scope>
    <source>
        <strain evidence="7">JCM 18487</strain>
    </source>
</reference>
<feature type="transmembrane region" description="Helical" evidence="6">
    <location>
        <begin position="103"/>
        <end position="124"/>
    </location>
</feature>
<reference evidence="7" key="2">
    <citation type="submission" date="2020-09" db="EMBL/GenBank/DDBJ databases">
        <authorList>
            <person name="Sun Q."/>
            <person name="Ohkuma M."/>
        </authorList>
    </citation>
    <scope>NUCLEOTIDE SEQUENCE</scope>
    <source>
        <strain evidence="7">JCM 18487</strain>
    </source>
</reference>
<evidence type="ECO:0000313" key="7">
    <source>
        <dbReference type="EMBL" id="GGJ09315.1"/>
    </source>
</evidence>
<dbReference type="GO" id="GO:0005886">
    <property type="term" value="C:plasma membrane"/>
    <property type="evidence" value="ECO:0007669"/>
    <property type="project" value="UniProtKB-SubCell"/>
</dbReference>
<gene>
    <name evidence="7" type="ORF">GCM10010885_18000</name>
</gene>
<dbReference type="InterPro" id="IPR003841">
    <property type="entry name" value="Na/Pi_transpt"/>
</dbReference>
<evidence type="ECO:0000313" key="8">
    <source>
        <dbReference type="Proteomes" id="UP000637695"/>
    </source>
</evidence>
<dbReference type="AlphaFoldDB" id="A0A917NLJ7"/>
<evidence type="ECO:0000256" key="1">
    <source>
        <dbReference type="ARBA" id="ARBA00004651"/>
    </source>
</evidence>
<evidence type="ECO:0000256" key="3">
    <source>
        <dbReference type="ARBA" id="ARBA00022692"/>
    </source>
</evidence>
<protein>
    <submittedName>
        <fullName evidence="7">Na/Pi-cotransporter</fullName>
    </submittedName>
</protein>
<evidence type="ECO:0000256" key="5">
    <source>
        <dbReference type="ARBA" id="ARBA00023136"/>
    </source>
</evidence>
<dbReference type="RefSeq" id="WP_188882556.1">
    <property type="nucleotide sequence ID" value="NZ_BMOY01000028.1"/>
</dbReference>
<dbReference type="PANTHER" id="PTHR10010:SF46">
    <property type="entry name" value="SODIUM-DEPENDENT PHOSPHATE TRANSPORT PROTEIN 2B"/>
    <property type="match status" value="1"/>
</dbReference>
<keyword evidence="4 6" id="KW-1133">Transmembrane helix</keyword>
<keyword evidence="5 6" id="KW-0472">Membrane</keyword>
<dbReference type="GO" id="GO:0044341">
    <property type="term" value="P:sodium-dependent phosphate transport"/>
    <property type="evidence" value="ECO:0007669"/>
    <property type="project" value="InterPro"/>
</dbReference>
<dbReference type="NCBIfam" id="TIGR00704">
    <property type="entry name" value="NaPi_cotrn_rel"/>
    <property type="match status" value="1"/>
</dbReference>
<comment type="subcellular location">
    <subcellularLocation>
        <location evidence="1">Cell membrane</location>
        <topology evidence="1">Multi-pass membrane protein</topology>
    </subcellularLocation>
</comment>
<dbReference type="GO" id="GO:0005436">
    <property type="term" value="F:sodium:phosphate symporter activity"/>
    <property type="evidence" value="ECO:0007669"/>
    <property type="project" value="InterPro"/>
</dbReference>
<evidence type="ECO:0000256" key="6">
    <source>
        <dbReference type="SAM" id="Phobius"/>
    </source>
</evidence>
<keyword evidence="3 6" id="KW-0812">Transmembrane</keyword>
<organism evidence="7 8">
    <name type="scientific">Alicyclobacillus cellulosilyticus</name>
    <dbReference type="NCBI Taxonomy" id="1003997"/>
    <lineage>
        <taxon>Bacteria</taxon>
        <taxon>Bacillati</taxon>
        <taxon>Bacillota</taxon>
        <taxon>Bacilli</taxon>
        <taxon>Bacillales</taxon>
        <taxon>Alicyclobacillaceae</taxon>
        <taxon>Alicyclobacillus</taxon>
    </lineage>
</organism>
<accession>A0A917NLJ7</accession>
<comment type="caution">
    <text evidence="7">The sequence shown here is derived from an EMBL/GenBank/DDBJ whole genome shotgun (WGS) entry which is preliminary data.</text>
</comment>
<feature type="transmembrane region" description="Helical" evidence="6">
    <location>
        <begin position="172"/>
        <end position="194"/>
    </location>
</feature>
<feature type="transmembrane region" description="Helical" evidence="6">
    <location>
        <begin position="206"/>
        <end position="229"/>
    </location>
</feature>
<dbReference type="NCBIfam" id="NF037997">
    <property type="entry name" value="Na_Pi_symport"/>
    <property type="match status" value="1"/>
</dbReference>
<sequence length="313" mass="32297">MFWNLTAAAAALLGFLGGLHLLRTGLAHTAGQRLERLIHHLVRTPTRGILTGTAFSALLQSSAAVTAIAVGLVASGRMTFADAIGIVLGANVGSTVTPQLLTLNLLAVAVPCLVLGALGLTFASSRWRNPCIALFGFAAMVISLETLDTALTPVAQTGALQAWLRDAAESELWAAWAGCLASAILQSSTATTIITMTLAAQHAIPLTGAIATVLGANVGSCVTSVLAAIGQSRPAQRVALSHVLLNAVGVCAVLPLVHPFAAWMAAWADEPAQQVANAHTVFNVVCTLAAWPLARPYARFVEHLLPDRANAGT</sequence>
<dbReference type="Pfam" id="PF02690">
    <property type="entry name" value="Na_Pi_cotrans"/>
    <property type="match status" value="1"/>
</dbReference>
<keyword evidence="2" id="KW-1003">Cell membrane</keyword>
<dbReference type="PANTHER" id="PTHR10010">
    <property type="entry name" value="SOLUTE CARRIER FAMILY 34 SODIUM PHOSPHATE , MEMBER 2-RELATED"/>
    <property type="match status" value="1"/>
</dbReference>
<evidence type="ECO:0000256" key="4">
    <source>
        <dbReference type="ARBA" id="ARBA00022989"/>
    </source>
</evidence>
<dbReference type="EMBL" id="BMOY01000028">
    <property type="protein sequence ID" value="GGJ09315.1"/>
    <property type="molecule type" value="Genomic_DNA"/>
</dbReference>
<dbReference type="Proteomes" id="UP000637695">
    <property type="component" value="Unassembled WGS sequence"/>
</dbReference>
<feature type="transmembrane region" description="Helical" evidence="6">
    <location>
        <begin position="53"/>
        <end position="73"/>
    </location>
</feature>
<proteinExistence type="predicted"/>
<dbReference type="InterPro" id="IPR004633">
    <property type="entry name" value="NaPi_cotrn-rel/YqeW-like"/>
</dbReference>
<name>A0A917NLJ7_9BACL</name>
<keyword evidence="8" id="KW-1185">Reference proteome</keyword>
<evidence type="ECO:0000256" key="2">
    <source>
        <dbReference type="ARBA" id="ARBA00022475"/>
    </source>
</evidence>